<dbReference type="Pfam" id="PF09424">
    <property type="entry name" value="YqeY"/>
    <property type="match status" value="1"/>
</dbReference>
<dbReference type="InterPro" id="IPR003789">
    <property type="entry name" value="Asn/Gln_tRNA_amidoTrase-B-like"/>
</dbReference>
<dbReference type="Gene3D" id="1.10.10.410">
    <property type="match status" value="1"/>
</dbReference>
<dbReference type="Gene3D" id="1.10.1510.10">
    <property type="entry name" value="Uncharacterised protein YqeY/AIM41 PF09424, N-terminal domain"/>
    <property type="match status" value="1"/>
</dbReference>
<dbReference type="GO" id="GO:0016884">
    <property type="term" value="F:carbon-nitrogen ligase activity, with glutamine as amido-N-donor"/>
    <property type="evidence" value="ECO:0007669"/>
    <property type="project" value="InterPro"/>
</dbReference>
<name>A0A5M8FK57_9GAMM</name>
<dbReference type="AlphaFoldDB" id="A0A5M8FK57"/>
<evidence type="ECO:0000313" key="2">
    <source>
        <dbReference type="Proteomes" id="UP000322981"/>
    </source>
</evidence>
<accession>A0A5M8FK57</accession>
<dbReference type="InterPro" id="IPR019004">
    <property type="entry name" value="YqeY/Aim41"/>
</dbReference>
<dbReference type="RefSeq" id="WP_150094295.1">
    <property type="nucleotide sequence ID" value="NZ_VWXX01000031.1"/>
</dbReference>
<sequence length="147" mass="16190">MLKQRLQDDMKAAMKSGDKPRLGVIRLINAAIKQREVDERIELDDTQVLVVLDKMLKQRRDSIAQYEAAGRQDLAEQERFEVEICQGYLPAALSDAEIAGMIDDAVTATGAAAMQDMGKVMAILKPQMQGRADMAAVSKQVKARLTG</sequence>
<dbReference type="InterPro" id="IPR042184">
    <property type="entry name" value="YqeY/Aim41_N"/>
</dbReference>
<keyword evidence="2" id="KW-1185">Reference proteome</keyword>
<gene>
    <name evidence="1" type="ORF">F2Q65_15375</name>
</gene>
<reference evidence="1 2" key="1">
    <citation type="submission" date="2019-09" db="EMBL/GenBank/DDBJ databases">
        <title>Whole-genome sequence of the purple sulfur bacterium Thiohalocapsa marina DSM 19078.</title>
        <authorList>
            <person name="Kyndt J.A."/>
            <person name="Meyer T.E."/>
        </authorList>
    </citation>
    <scope>NUCLEOTIDE SEQUENCE [LARGE SCALE GENOMIC DNA]</scope>
    <source>
        <strain evidence="1 2">DSM 19078</strain>
    </source>
</reference>
<dbReference type="SUPFAM" id="SSF89095">
    <property type="entry name" value="GatB/YqeY motif"/>
    <property type="match status" value="1"/>
</dbReference>
<organism evidence="1 2">
    <name type="scientific">Thiohalocapsa marina</name>
    <dbReference type="NCBI Taxonomy" id="424902"/>
    <lineage>
        <taxon>Bacteria</taxon>
        <taxon>Pseudomonadati</taxon>
        <taxon>Pseudomonadota</taxon>
        <taxon>Gammaproteobacteria</taxon>
        <taxon>Chromatiales</taxon>
        <taxon>Chromatiaceae</taxon>
        <taxon>Thiohalocapsa</taxon>
    </lineage>
</organism>
<dbReference type="OrthoDB" id="9788127at2"/>
<dbReference type="PANTHER" id="PTHR28055">
    <property type="entry name" value="ALTERED INHERITANCE OF MITOCHONDRIA PROTEIN 41, MITOCHONDRIAL"/>
    <property type="match status" value="1"/>
</dbReference>
<proteinExistence type="predicted"/>
<dbReference type="InterPro" id="IPR023168">
    <property type="entry name" value="GatB_Yqey_C_2"/>
</dbReference>
<protein>
    <submittedName>
        <fullName evidence="1">GatB/YqeY domain-containing protein</fullName>
    </submittedName>
</protein>
<comment type="caution">
    <text evidence="1">The sequence shown here is derived from an EMBL/GenBank/DDBJ whole genome shotgun (WGS) entry which is preliminary data.</text>
</comment>
<evidence type="ECO:0000313" key="1">
    <source>
        <dbReference type="EMBL" id="KAA6183571.1"/>
    </source>
</evidence>
<dbReference type="Proteomes" id="UP000322981">
    <property type="component" value="Unassembled WGS sequence"/>
</dbReference>
<dbReference type="PANTHER" id="PTHR28055:SF1">
    <property type="entry name" value="ALTERED INHERITANCE OF MITOCHONDRIA PROTEIN 41, MITOCHONDRIAL"/>
    <property type="match status" value="1"/>
</dbReference>
<dbReference type="EMBL" id="VWXX01000031">
    <property type="protein sequence ID" value="KAA6183571.1"/>
    <property type="molecule type" value="Genomic_DNA"/>
</dbReference>